<keyword evidence="5" id="KW-0464">Manganese</keyword>
<accession>A0ABD3PHR1</accession>
<evidence type="ECO:0000256" key="4">
    <source>
        <dbReference type="ARBA" id="ARBA00022801"/>
    </source>
</evidence>
<dbReference type="PANTHER" id="PTHR12112:SF22">
    <property type="entry name" value="MANGANESE-DEPENDENT INORGANIC PYROPHOSPHATASE-RELATED"/>
    <property type="match status" value="1"/>
</dbReference>
<feature type="compositionally biased region" description="Basic and acidic residues" evidence="8">
    <location>
        <begin position="460"/>
        <end position="472"/>
    </location>
</feature>
<evidence type="ECO:0000313" key="10">
    <source>
        <dbReference type="EMBL" id="KAL3787509.1"/>
    </source>
</evidence>
<evidence type="ECO:0000256" key="5">
    <source>
        <dbReference type="ARBA" id="ARBA00023211"/>
    </source>
</evidence>
<dbReference type="EC" id="3.6.1.1" evidence="2"/>
<reference evidence="10 11" key="1">
    <citation type="submission" date="2024-10" db="EMBL/GenBank/DDBJ databases">
        <title>Updated reference genomes for cyclostephanoid diatoms.</title>
        <authorList>
            <person name="Roberts W.R."/>
            <person name="Alverson A.J."/>
        </authorList>
    </citation>
    <scope>NUCLEOTIDE SEQUENCE [LARGE SCALE GENOMIC DNA]</scope>
    <source>
        <strain evidence="10 11">AJA010-31</strain>
    </source>
</reference>
<feature type="domain" description="DHHA2" evidence="9">
    <location>
        <begin position="270"/>
        <end position="407"/>
    </location>
</feature>
<dbReference type="PANTHER" id="PTHR12112">
    <property type="entry name" value="BNIP - RELATED"/>
    <property type="match status" value="1"/>
</dbReference>
<dbReference type="SUPFAM" id="SSF64182">
    <property type="entry name" value="DHH phosphoesterases"/>
    <property type="match status" value="1"/>
</dbReference>
<comment type="catalytic activity">
    <reaction evidence="7">
        <text>diphosphate + H2O = 2 phosphate + H(+)</text>
        <dbReference type="Rhea" id="RHEA:24576"/>
        <dbReference type="ChEBI" id="CHEBI:15377"/>
        <dbReference type="ChEBI" id="CHEBI:15378"/>
        <dbReference type="ChEBI" id="CHEBI:33019"/>
        <dbReference type="ChEBI" id="CHEBI:43474"/>
        <dbReference type="EC" id="3.6.1.1"/>
    </reaction>
</comment>
<evidence type="ECO:0000256" key="2">
    <source>
        <dbReference type="ARBA" id="ARBA00012146"/>
    </source>
</evidence>
<feature type="compositionally biased region" description="Basic residues" evidence="8">
    <location>
        <begin position="1"/>
        <end position="10"/>
    </location>
</feature>
<dbReference type="GO" id="GO:0046872">
    <property type="term" value="F:metal ion binding"/>
    <property type="evidence" value="ECO:0007669"/>
    <property type="project" value="UniProtKB-KW"/>
</dbReference>
<feature type="region of interest" description="Disordered" evidence="8">
    <location>
        <begin position="1"/>
        <end position="48"/>
    </location>
</feature>
<keyword evidence="11" id="KW-1185">Reference proteome</keyword>
<keyword evidence="4" id="KW-0378">Hydrolase</keyword>
<dbReference type="InterPro" id="IPR004097">
    <property type="entry name" value="DHHA2"/>
</dbReference>
<comment type="caution">
    <text evidence="10">The sequence shown here is derived from an EMBL/GenBank/DDBJ whole genome shotgun (WGS) entry which is preliminary data.</text>
</comment>
<dbReference type="Proteomes" id="UP001530400">
    <property type="component" value="Unassembled WGS sequence"/>
</dbReference>
<dbReference type="Gene3D" id="3.90.1640.10">
    <property type="entry name" value="inorganic pyrophosphatase (n-terminal core)"/>
    <property type="match status" value="1"/>
</dbReference>
<evidence type="ECO:0000256" key="7">
    <source>
        <dbReference type="ARBA" id="ARBA00047820"/>
    </source>
</evidence>
<gene>
    <name evidence="10" type="ORF">ACHAWO_003499</name>
</gene>
<dbReference type="Gene3D" id="3.10.310.20">
    <property type="entry name" value="DHHA2 domain"/>
    <property type="match status" value="1"/>
</dbReference>
<sequence>MSSPNKRPRTSPHDHHAGGAEALRLSGPNATKRYEDSSDTSGTASAVYRHRTNVENVVLSREEAAHKIAESLPKEESSVPQVDLFLPEALKDAIFVGHLVTDLDSVAGAIGAASLYGGTAATASEINSETEFALKQWGVSTPPRIEDILKNHPESKICLVDHQQTSQMNPAINPDNVVGVIDHHALQSKTIVTDRPITIDIRPWGSMSTIVAHTFLTHGRRPSVAVSGMLLCAILSDTLNLMGPTTTEWDRMMVAVLADLSGIDDIQYLASQQFKAKSRELAGLSAHGLVNGDQKEFSYDSDFKGDVGFAVVETTDDAVIIDRLDELLPEMVACKKERGLDVLFLAVVNIVELKGTLVICGPSELSLAKAAFGEEEGLILNEDATLMSLGKRVSRKKDYIPEVTRAIKAGWRKPLDRGASVVDLSQLGSLEVDPLDPHQRVFRKGSILQKAPISPGGTVKDPECVEEKKVDG</sequence>
<evidence type="ECO:0000256" key="3">
    <source>
        <dbReference type="ARBA" id="ARBA00022723"/>
    </source>
</evidence>
<dbReference type="InterPro" id="IPR038763">
    <property type="entry name" value="DHH_sf"/>
</dbReference>
<feature type="region of interest" description="Disordered" evidence="8">
    <location>
        <begin position="452"/>
        <end position="472"/>
    </location>
</feature>
<dbReference type="Pfam" id="PF01368">
    <property type="entry name" value="DHH"/>
    <property type="match status" value="1"/>
</dbReference>
<evidence type="ECO:0000256" key="6">
    <source>
        <dbReference type="ARBA" id="ARBA00032535"/>
    </source>
</evidence>
<dbReference type="InterPro" id="IPR038222">
    <property type="entry name" value="DHHA2_dom_sf"/>
</dbReference>
<evidence type="ECO:0000313" key="11">
    <source>
        <dbReference type="Proteomes" id="UP001530400"/>
    </source>
</evidence>
<dbReference type="EMBL" id="JALLPJ020000608">
    <property type="protein sequence ID" value="KAL3787509.1"/>
    <property type="molecule type" value="Genomic_DNA"/>
</dbReference>
<dbReference type="InterPro" id="IPR001667">
    <property type="entry name" value="DDH_dom"/>
</dbReference>
<dbReference type="SMART" id="SM01131">
    <property type="entry name" value="DHHA2"/>
    <property type="match status" value="1"/>
</dbReference>
<dbReference type="Pfam" id="PF02833">
    <property type="entry name" value="DHHA2"/>
    <property type="match status" value="1"/>
</dbReference>
<name>A0ABD3PHR1_9STRA</name>
<dbReference type="AlphaFoldDB" id="A0ABD3PHR1"/>
<evidence type="ECO:0000259" key="9">
    <source>
        <dbReference type="SMART" id="SM01131"/>
    </source>
</evidence>
<evidence type="ECO:0000256" key="1">
    <source>
        <dbReference type="ARBA" id="ARBA00001936"/>
    </source>
</evidence>
<proteinExistence type="predicted"/>
<protein>
    <recommendedName>
        <fullName evidence="2">inorganic diphosphatase</fullName>
        <ecNumber evidence="2">3.6.1.1</ecNumber>
    </recommendedName>
    <alternativeName>
        <fullName evidence="6">Pyrophosphate phospho-hydrolase</fullName>
    </alternativeName>
</protein>
<keyword evidence="3" id="KW-0479">Metal-binding</keyword>
<organism evidence="10 11">
    <name type="scientific">Cyclotella atomus</name>
    <dbReference type="NCBI Taxonomy" id="382360"/>
    <lineage>
        <taxon>Eukaryota</taxon>
        <taxon>Sar</taxon>
        <taxon>Stramenopiles</taxon>
        <taxon>Ochrophyta</taxon>
        <taxon>Bacillariophyta</taxon>
        <taxon>Coscinodiscophyceae</taxon>
        <taxon>Thalassiosirophycidae</taxon>
        <taxon>Stephanodiscales</taxon>
        <taxon>Stephanodiscaceae</taxon>
        <taxon>Cyclotella</taxon>
    </lineage>
</organism>
<dbReference type="GO" id="GO:0004427">
    <property type="term" value="F:inorganic diphosphate phosphatase activity"/>
    <property type="evidence" value="ECO:0007669"/>
    <property type="project" value="UniProtKB-EC"/>
</dbReference>
<evidence type="ECO:0000256" key="8">
    <source>
        <dbReference type="SAM" id="MobiDB-lite"/>
    </source>
</evidence>
<comment type="cofactor">
    <cofactor evidence="1">
        <name>Mn(2+)</name>
        <dbReference type="ChEBI" id="CHEBI:29035"/>
    </cofactor>
</comment>